<feature type="region of interest" description="Disordered" evidence="1">
    <location>
        <begin position="1"/>
        <end position="62"/>
    </location>
</feature>
<evidence type="ECO:0000313" key="3">
    <source>
        <dbReference type="EnsemblPlants" id="KQK11522"/>
    </source>
</evidence>
<proteinExistence type="predicted"/>
<dbReference type="PANTHER" id="PTHR47389">
    <property type="entry name" value="OS09G0436400 PROTEIN"/>
    <property type="match status" value="1"/>
</dbReference>
<dbReference type="Proteomes" id="UP000008810">
    <property type="component" value="Chromosome 2"/>
</dbReference>
<dbReference type="InterPro" id="IPR009003">
    <property type="entry name" value="Peptidase_S1_PA"/>
</dbReference>
<dbReference type="OrthoDB" id="4217619at2759"/>
<dbReference type="InParanoid" id="A0A0Q3RE84"/>
<dbReference type="PANTHER" id="PTHR47389:SF5">
    <property type="entry name" value="OS09G0436700 PROTEIN"/>
    <property type="match status" value="1"/>
</dbReference>
<dbReference type="EnsemblPlants" id="KQK11522">
    <property type="protein sequence ID" value="KQK11522"/>
    <property type="gene ID" value="BRADI_2g60630v3"/>
</dbReference>
<sequence>MTKRGRTRDEMGGAGEDQDDHADEMTKAGGAVEEEELASFTPKSPISRPYIPDDQLNAPTAYPETHNAFNEANAKYEAKLRRRYHLFTFSDEGNLAPSCLFSHEHLLPIREPAKKAALHAAKSIIRLSSSVGGKPLADCCGLWIKWEEESKTGIVLTTAHLIRTNHPTRNHWEGRDEYNHKANVIVHLLDDTTAQGHYLYHQEHYDLAFFKVRVDEPVQVPSFSSSVHCGQDVFRLGRDDHMNLRITHGRVEYLNPGRYERHHYMYFFHEKNDDLPHQRNDGYLPRRKNDDYLCDDDGGSVIDLDGKVVGLVNKQLKKPFVPSSILVRCLDLWCQFGCIPRLHLGMRFTSIRLLDPIHVEKM</sequence>
<evidence type="ECO:0000256" key="1">
    <source>
        <dbReference type="SAM" id="MobiDB-lite"/>
    </source>
</evidence>
<organism evidence="2">
    <name type="scientific">Brachypodium distachyon</name>
    <name type="common">Purple false brome</name>
    <name type="synonym">Trachynia distachya</name>
    <dbReference type="NCBI Taxonomy" id="15368"/>
    <lineage>
        <taxon>Eukaryota</taxon>
        <taxon>Viridiplantae</taxon>
        <taxon>Streptophyta</taxon>
        <taxon>Embryophyta</taxon>
        <taxon>Tracheophyta</taxon>
        <taxon>Spermatophyta</taxon>
        <taxon>Magnoliopsida</taxon>
        <taxon>Liliopsida</taxon>
        <taxon>Poales</taxon>
        <taxon>Poaceae</taxon>
        <taxon>BOP clade</taxon>
        <taxon>Pooideae</taxon>
        <taxon>Stipodae</taxon>
        <taxon>Brachypodieae</taxon>
        <taxon>Brachypodium</taxon>
    </lineage>
</organism>
<dbReference type="ExpressionAtlas" id="A0A0Q3RE84">
    <property type="expression patterns" value="baseline and differential"/>
</dbReference>
<evidence type="ECO:0000313" key="2">
    <source>
        <dbReference type="EMBL" id="KQK11522.1"/>
    </source>
</evidence>
<dbReference type="Pfam" id="PF13365">
    <property type="entry name" value="Trypsin_2"/>
    <property type="match status" value="1"/>
</dbReference>
<dbReference type="SUPFAM" id="SSF50494">
    <property type="entry name" value="Trypsin-like serine proteases"/>
    <property type="match status" value="1"/>
</dbReference>
<reference evidence="3" key="3">
    <citation type="submission" date="2018-08" db="UniProtKB">
        <authorList>
            <consortium name="EnsemblPlants"/>
        </authorList>
    </citation>
    <scope>IDENTIFICATION</scope>
    <source>
        <strain evidence="3">cv. Bd21</strain>
    </source>
</reference>
<evidence type="ECO:0008006" key="5">
    <source>
        <dbReference type="Google" id="ProtNLM"/>
    </source>
</evidence>
<dbReference type="AlphaFoldDB" id="A0A0Q3RE84"/>
<dbReference type="EMBL" id="CM000881">
    <property type="protein sequence ID" value="KQK11522.1"/>
    <property type="molecule type" value="Genomic_DNA"/>
</dbReference>
<protein>
    <recommendedName>
        <fullName evidence="5">Peptidase S1 domain-containing protein</fullName>
    </recommendedName>
</protein>
<evidence type="ECO:0000313" key="4">
    <source>
        <dbReference type="Proteomes" id="UP000008810"/>
    </source>
</evidence>
<dbReference type="Gramene" id="KQK11522">
    <property type="protein sequence ID" value="KQK11522"/>
    <property type="gene ID" value="BRADI_2g60630v3"/>
</dbReference>
<name>A0A0Q3RE84_BRADI</name>
<reference evidence="2" key="2">
    <citation type="submission" date="2017-06" db="EMBL/GenBank/DDBJ databases">
        <title>WGS assembly of Brachypodium distachyon.</title>
        <authorList>
            <consortium name="The International Brachypodium Initiative"/>
            <person name="Lucas S."/>
            <person name="Harmon-Smith M."/>
            <person name="Lail K."/>
            <person name="Tice H."/>
            <person name="Grimwood J."/>
            <person name="Bruce D."/>
            <person name="Barry K."/>
            <person name="Shu S."/>
            <person name="Lindquist E."/>
            <person name="Wang M."/>
            <person name="Pitluck S."/>
            <person name="Vogel J.P."/>
            <person name="Garvin D.F."/>
            <person name="Mockler T.C."/>
            <person name="Schmutz J."/>
            <person name="Rokhsar D."/>
            <person name="Bevan M.W."/>
        </authorList>
    </citation>
    <scope>NUCLEOTIDE SEQUENCE</scope>
    <source>
        <strain evidence="2">Bd21</strain>
    </source>
</reference>
<keyword evidence="4" id="KW-1185">Reference proteome</keyword>
<gene>
    <name evidence="2" type="ORF">BRADI_2g60630v3</name>
</gene>
<accession>A0A0Q3RE84</accession>
<reference evidence="2 3" key="1">
    <citation type="journal article" date="2010" name="Nature">
        <title>Genome sequencing and analysis of the model grass Brachypodium distachyon.</title>
        <authorList>
            <consortium name="International Brachypodium Initiative"/>
        </authorList>
    </citation>
    <scope>NUCLEOTIDE SEQUENCE [LARGE SCALE GENOMIC DNA]</scope>
    <source>
        <strain evidence="2 3">Bd21</strain>
    </source>
</reference>
<dbReference type="Gene3D" id="2.40.10.120">
    <property type="match status" value="1"/>
</dbReference>